<sequence length="795" mass="86404">MMKTELARPVIGSEFIAPHKLNIMVNRSSGGHLDITDTNDTIMFTIRSDDTVFHRQRLLKDEHGKVIATPPTDAVLATAKGQSDEADVIDPTHGLNVVDKGVSDVADKIHATDRLDAVHDITKGGSDVADNIHATHGLHAAHAAIAELVSEVADNIDATHGLDVVTGLVGIPMSIFVIFFVHFPCFFRGPIPNSIGSLKKLVFLGLNNNSFTGSIPVSLGNLTNLSWLDLSDNRLTGPIPVSNETSPGLDKLVKAKHIHLSNNQLSGPIQSQLFHTNMSLIHVIVNNNQLSGTIPSSIGSVKTLEVIRLDSNSLTGTVPQNLSNLITLSELYLSNNNLSGPIPDLLGMNSLFYVDMSNNSFDKSDIPTWFTLLSLNTMVLSNNDLNGTLDIGNRYSSNLIVDLTNNSITNFAQSSIYNLSLIVDNNPICEAGSTGRYCAAQNPNIPNTLPSNTCPPINCGSFKVLSPNCKSFQSRQLPVDSISLNNATVDEYKYLQYRLYIFPSSQEYFDRSSVSTIGTVINRQNFSLPFYGPMFFLDESYCCFPGNKSSNHGVVIGAVVGGLVAVLLIVLAITYGIYQKRQAKKTNQNSPFANWGLDNGSDAGSAPQLKGPRWCSFEELKRCTNNFSEDNIIGSGGFGKVYKGTLETGEVVAIKRAKQESLQGAKEFKTEIELLSRIHHKNVVALVGFCYEQGEQMLVYEHISNGTLKYNLSVASELMVDMYSLDKSANTIVVGIDHGWPSSHPMMHPCESEDTFIVTVYPNVDYAFVVAFIAIVDAIKNPELGGVLGAATLLL</sequence>
<dbReference type="InterPro" id="IPR017441">
    <property type="entry name" value="Protein_kinase_ATP_BS"/>
</dbReference>
<keyword evidence="3 10" id="KW-0812">Transmembrane</keyword>
<keyword evidence="8" id="KW-0325">Glycoprotein</keyword>
<dbReference type="SUPFAM" id="SSF52058">
    <property type="entry name" value="L domain-like"/>
    <property type="match status" value="1"/>
</dbReference>
<dbReference type="InterPro" id="IPR001611">
    <property type="entry name" value="Leu-rich_rpt"/>
</dbReference>
<reference evidence="12 13" key="1">
    <citation type="submission" date="2024-04" db="EMBL/GenBank/DDBJ databases">
        <title>The reference genome of an endangered Asteraceae, Deinandra increscens subsp. villosa, native to the Central Coast of California.</title>
        <authorList>
            <person name="Guilliams M."/>
            <person name="Hasenstab-Lehman K."/>
            <person name="Meyer R."/>
            <person name="Mcevoy S."/>
        </authorList>
    </citation>
    <scope>NUCLEOTIDE SEQUENCE [LARGE SCALE GENOMIC DNA]</scope>
    <source>
        <tissue evidence="12">Leaf</tissue>
    </source>
</reference>
<dbReference type="InterPro" id="IPR038595">
    <property type="entry name" value="LOR_sf"/>
</dbReference>
<evidence type="ECO:0000256" key="8">
    <source>
        <dbReference type="ARBA" id="ARBA00023180"/>
    </source>
</evidence>
<organism evidence="12 13">
    <name type="scientific">Deinandra increscens subsp. villosa</name>
    <dbReference type="NCBI Taxonomy" id="3103831"/>
    <lineage>
        <taxon>Eukaryota</taxon>
        <taxon>Viridiplantae</taxon>
        <taxon>Streptophyta</taxon>
        <taxon>Embryophyta</taxon>
        <taxon>Tracheophyta</taxon>
        <taxon>Spermatophyta</taxon>
        <taxon>Magnoliopsida</taxon>
        <taxon>eudicotyledons</taxon>
        <taxon>Gunneridae</taxon>
        <taxon>Pentapetalae</taxon>
        <taxon>asterids</taxon>
        <taxon>campanulids</taxon>
        <taxon>Asterales</taxon>
        <taxon>Asteraceae</taxon>
        <taxon>Asteroideae</taxon>
        <taxon>Heliantheae alliance</taxon>
        <taxon>Madieae</taxon>
        <taxon>Madiinae</taxon>
        <taxon>Deinandra</taxon>
    </lineage>
</organism>
<evidence type="ECO:0000256" key="10">
    <source>
        <dbReference type="SAM" id="Phobius"/>
    </source>
</evidence>
<dbReference type="InterPro" id="IPR032675">
    <property type="entry name" value="LRR_dom_sf"/>
</dbReference>
<dbReference type="PANTHER" id="PTHR45974">
    <property type="entry name" value="RECEPTOR-LIKE PROTEIN 55"/>
    <property type="match status" value="1"/>
</dbReference>
<keyword evidence="7 10" id="KW-0472">Membrane</keyword>
<protein>
    <recommendedName>
        <fullName evidence="11">Protein kinase domain-containing protein</fullName>
    </recommendedName>
</protein>
<proteinExistence type="predicted"/>
<feature type="domain" description="Protein kinase" evidence="11">
    <location>
        <begin position="627"/>
        <end position="795"/>
    </location>
</feature>
<evidence type="ECO:0000256" key="9">
    <source>
        <dbReference type="PROSITE-ProRule" id="PRU10141"/>
    </source>
</evidence>
<name>A0AAP0CDM9_9ASTR</name>
<gene>
    <name evidence="12" type="ORF">SSX86_025968</name>
</gene>
<evidence type="ECO:0000256" key="4">
    <source>
        <dbReference type="ARBA" id="ARBA00022729"/>
    </source>
</evidence>
<dbReference type="Pfam" id="PF00560">
    <property type="entry name" value="LRR_1"/>
    <property type="match status" value="4"/>
</dbReference>
<dbReference type="PROSITE" id="PS50011">
    <property type="entry name" value="PROTEIN_KINASE_DOM"/>
    <property type="match status" value="1"/>
</dbReference>
<evidence type="ECO:0000259" key="11">
    <source>
        <dbReference type="PROSITE" id="PS50011"/>
    </source>
</evidence>
<keyword evidence="13" id="KW-1185">Reference proteome</keyword>
<evidence type="ECO:0000256" key="6">
    <source>
        <dbReference type="ARBA" id="ARBA00022989"/>
    </source>
</evidence>
<keyword evidence="2" id="KW-0433">Leucine-rich repeat</keyword>
<dbReference type="GO" id="GO:0005524">
    <property type="term" value="F:ATP binding"/>
    <property type="evidence" value="ECO:0007669"/>
    <property type="project" value="UniProtKB-UniRule"/>
</dbReference>
<dbReference type="InterPro" id="IPR001245">
    <property type="entry name" value="Ser-Thr/Tyr_kinase_cat_dom"/>
</dbReference>
<feature type="binding site" evidence="9">
    <location>
        <position position="655"/>
    </location>
    <ligand>
        <name>ATP</name>
        <dbReference type="ChEBI" id="CHEBI:30616"/>
    </ligand>
</feature>
<dbReference type="Proteomes" id="UP001408789">
    <property type="component" value="Unassembled WGS sequence"/>
</dbReference>
<dbReference type="InterPro" id="IPR000719">
    <property type="entry name" value="Prot_kinase_dom"/>
</dbReference>
<keyword evidence="4" id="KW-0732">Signal</keyword>
<dbReference type="GO" id="GO:0016020">
    <property type="term" value="C:membrane"/>
    <property type="evidence" value="ECO:0007669"/>
    <property type="project" value="UniProtKB-SubCell"/>
</dbReference>
<dbReference type="FunFam" id="3.80.10.10:FF:000542">
    <property type="entry name" value="Leucine-rich repeat protein kinase family protein"/>
    <property type="match status" value="1"/>
</dbReference>
<dbReference type="PROSITE" id="PS51450">
    <property type="entry name" value="LRR"/>
    <property type="match status" value="1"/>
</dbReference>
<comment type="caution">
    <text evidence="12">The sequence shown here is derived from an EMBL/GenBank/DDBJ whole genome shotgun (WGS) entry which is preliminary data.</text>
</comment>
<evidence type="ECO:0000313" key="12">
    <source>
        <dbReference type="EMBL" id="KAK9054889.1"/>
    </source>
</evidence>
<evidence type="ECO:0000256" key="2">
    <source>
        <dbReference type="ARBA" id="ARBA00022614"/>
    </source>
</evidence>
<dbReference type="Gene3D" id="3.80.10.10">
    <property type="entry name" value="Ribonuclease Inhibitor"/>
    <property type="match status" value="2"/>
</dbReference>
<dbReference type="EMBL" id="JBCNJP010000025">
    <property type="protein sequence ID" value="KAK9054889.1"/>
    <property type="molecule type" value="Genomic_DNA"/>
</dbReference>
<keyword evidence="9" id="KW-0547">Nucleotide-binding</keyword>
<keyword evidence="5" id="KW-0677">Repeat</keyword>
<dbReference type="AlphaFoldDB" id="A0AAP0CDM9"/>
<evidence type="ECO:0000256" key="5">
    <source>
        <dbReference type="ARBA" id="ARBA00022737"/>
    </source>
</evidence>
<accession>A0AAP0CDM9</accession>
<evidence type="ECO:0000256" key="7">
    <source>
        <dbReference type="ARBA" id="ARBA00023136"/>
    </source>
</evidence>
<keyword evidence="6 10" id="KW-1133">Transmembrane helix</keyword>
<dbReference type="SUPFAM" id="SSF56112">
    <property type="entry name" value="Protein kinase-like (PK-like)"/>
    <property type="match status" value="1"/>
</dbReference>
<dbReference type="FunFam" id="3.30.200.20:FF:000328">
    <property type="entry name" value="Leucine-rich repeat protein kinase family protein"/>
    <property type="match status" value="1"/>
</dbReference>
<feature type="transmembrane region" description="Helical" evidence="10">
    <location>
        <begin position="554"/>
        <end position="578"/>
    </location>
</feature>
<evidence type="ECO:0000313" key="13">
    <source>
        <dbReference type="Proteomes" id="UP001408789"/>
    </source>
</evidence>
<evidence type="ECO:0000256" key="3">
    <source>
        <dbReference type="ARBA" id="ARBA00022692"/>
    </source>
</evidence>
<dbReference type="InterPro" id="IPR011009">
    <property type="entry name" value="Kinase-like_dom_sf"/>
</dbReference>
<keyword evidence="9" id="KW-0067">ATP-binding</keyword>
<dbReference type="Gene3D" id="3.30.200.20">
    <property type="entry name" value="Phosphorylase Kinase, domain 1"/>
    <property type="match status" value="1"/>
</dbReference>
<evidence type="ECO:0000256" key="1">
    <source>
        <dbReference type="ARBA" id="ARBA00004370"/>
    </source>
</evidence>
<dbReference type="PANTHER" id="PTHR45974:SF242">
    <property type="entry name" value="LEUCINE-RICH REPEAT PROTEIN KINASE FAMILY PROTEIN"/>
    <property type="match status" value="1"/>
</dbReference>
<dbReference type="Gene3D" id="2.40.160.200">
    <property type="entry name" value="LURP1-related"/>
    <property type="match status" value="2"/>
</dbReference>
<comment type="subcellular location">
    <subcellularLocation>
        <location evidence="1">Membrane</location>
    </subcellularLocation>
</comment>
<dbReference type="Pfam" id="PF07714">
    <property type="entry name" value="PK_Tyr_Ser-Thr"/>
    <property type="match status" value="1"/>
</dbReference>
<dbReference type="PROSITE" id="PS00107">
    <property type="entry name" value="PROTEIN_KINASE_ATP"/>
    <property type="match status" value="1"/>
</dbReference>
<dbReference type="GO" id="GO:0004672">
    <property type="term" value="F:protein kinase activity"/>
    <property type="evidence" value="ECO:0007669"/>
    <property type="project" value="InterPro"/>
</dbReference>